<evidence type="ECO:0000256" key="3">
    <source>
        <dbReference type="ARBA" id="ARBA00022670"/>
    </source>
</evidence>
<evidence type="ECO:0000313" key="15">
    <source>
        <dbReference type="Proteomes" id="UP000025227"/>
    </source>
</evidence>
<dbReference type="Proteomes" id="UP000025227">
    <property type="component" value="Unplaced"/>
</dbReference>
<protein>
    <recommendedName>
        <fullName evidence="12">CAAX prenyl protease 2</fullName>
        <ecNumber evidence="11">3.4.26.1</ecNumber>
    </recommendedName>
    <alternativeName>
        <fullName evidence="9">Farnesylated proteins-converting enzyme 2</fullName>
    </alternativeName>
</protein>
<keyword evidence="3" id="KW-0645">Protease</keyword>
<keyword evidence="6" id="KW-0256">Endoplasmic reticulum</keyword>
<dbReference type="Pfam" id="PF02517">
    <property type="entry name" value="Rce1-like"/>
    <property type="match status" value="1"/>
</dbReference>
<evidence type="ECO:0000256" key="7">
    <source>
        <dbReference type="ARBA" id="ARBA00022989"/>
    </source>
</evidence>
<dbReference type="AlphaFoldDB" id="A0A7I4YYH5"/>
<dbReference type="PANTHER" id="PTHR13046">
    <property type="entry name" value="PROTEASE U48 CAAX PRENYL PROTEASE RCE1"/>
    <property type="match status" value="1"/>
</dbReference>
<evidence type="ECO:0000256" key="5">
    <source>
        <dbReference type="ARBA" id="ARBA00022801"/>
    </source>
</evidence>
<dbReference type="PANTHER" id="PTHR13046:SF0">
    <property type="entry name" value="CAAX PRENYL PROTEASE 2"/>
    <property type="match status" value="1"/>
</dbReference>
<evidence type="ECO:0000313" key="16">
    <source>
        <dbReference type="WBParaSite" id="HCON_00161580-00001"/>
    </source>
</evidence>
<evidence type="ECO:0000256" key="1">
    <source>
        <dbReference type="ARBA" id="ARBA00004477"/>
    </source>
</evidence>
<feature type="transmembrane region" description="Helical" evidence="13">
    <location>
        <begin position="244"/>
        <end position="264"/>
    </location>
</feature>
<organism evidence="15 16">
    <name type="scientific">Haemonchus contortus</name>
    <name type="common">Barber pole worm</name>
    <dbReference type="NCBI Taxonomy" id="6289"/>
    <lineage>
        <taxon>Eukaryota</taxon>
        <taxon>Metazoa</taxon>
        <taxon>Ecdysozoa</taxon>
        <taxon>Nematoda</taxon>
        <taxon>Chromadorea</taxon>
        <taxon>Rhabditida</taxon>
        <taxon>Rhabditina</taxon>
        <taxon>Rhabditomorpha</taxon>
        <taxon>Strongyloidea</taxon>
        <taxon>Trichostrongylidae</taxon>
        <taxon>Haemonchus</taxon>
    </lineage>
</organism>
<dbReference type="OMA" id="HSFCNWC"/>
<proteinExistence type="inferred from homology"/>
<feature type="transmembrane region" description="Helical" evidence="13">
    <location>
        <begin position="186"/>
        <end position="207"/>
    </location>
</feature>
<dbReference type="GO" id="GO:0004222">
    <property type="term" value="F:metalloendopeptidase activity"/>
    <property type="evidence" value="ECO:0007669"/>
    <property type="project" value="InterPro"/>
</dbReference>
<reference evidence="16" key="1">
    <citation type="submission" date="2020-12" db="UniProtKB">
        <authorList>
            <consortium name="WormBaseParasite"/>
        </authorList>
    </citation>
    <scope>IDENTIFICATION</scope>
    <source>
        <strain evidence="16">MHco3</strain>
    </source>
</reference>
<evidence type="ECO:0000256" key="13">
    <source>
        <dbReference type="SAM" id="Phobius"/>
    </source>
</evidence>
<keyword evidence="8 13" id="KW-0472">Membrane</keyword>
<evidence type="ECO:0000256" key="9">
    <source>
        <dbReference type="ARBA" id="ARBA00032607"/>
    </source>
</evidence>
<evidence type="ECO:0000256" key="11">
    <source>
        <dbReference type="ARBA" id="ARBA00049729"/>
    </source>
</evidence>
<dbReference type="OrthoDB" id="271604at2759"/>
<keyword evidence="15" id="KW-1185">Reference proteome</keyword>
<comment type="similarity">
    <text evidence="2">Belongs to the peptidase U48 family.</text>
</comment>
<feature type="domain" description="CAAX prenyl protease 2/Lysostaphin resistance protein A-like" evidence="14">
    <location>
        <begin position="124"/>
        <end position="226"/>
    </location>
</feature>
<dbReference type="InterPro" id="IPR003675">
    <property type="entry name" value="Rce1/LyrA-like_dom"/>
</dbReference>
<dbReference type="EC" id="3.4.26.1" evidence="11"/>
<comment type="subcellular location">
    <subcellularLocation>
        <location evidence="1">Endoplasmic reticulum membrane</location>
        <topology evidence="1">Multi-pass membrane protein</topology>
    </subcellularLocation>
</comment>
<dbReference type="InterPro" id="IPR039731">
    <property type="entry name" value="Rce1"/>
</dbReference>
<accession>A0A7I4YYH5</accession>
<evidence type="ECO:0000256" key="10">
    <source>
        <dbReference type="ARBA" id="ARBA00047280"/>
    </source>
</evidence>
<evidence type="ECO:0000256" key="6">
    <source>
        <dbReference type="ARBA" id="ARBA00022824"/>
    </source>
</evidence>
<feature type="transmembrane region" description="Helical" evidence="13">
    <location>
        <begin position="213"/>
        <end position="232"/>
    </location>
</feature>
<feature type="transmembrane region" description="Helical" evidence="13">
    <location>
        <begin position="41"/>
        <end position="59"/>
    </location>
</feature>
<evidence type="ECO:0000256" key="4">
    <source>
        <dbReference type="ARBA" id="ARBA00022692"/>
    </source>
</evidence>
<keyword evidence="7 13" id="KW-1133">Transmembrane helix</keyword>
<dbReference type="GO" id="GO:0005789">
    <property type="term" value="C:endoplasmic reticulum membrane"/>
    <property type="evidence" value="ECO:0007669"/>
    <property type="project" value="UniProtKB-SubCell"/>
</dbReference>
<dbReference type="GO" id="GO:0071586">
    <property type="term" value="P:CAAX-box protein processing"/>
    <property type="evidence" value="ECO:0007669"/>
    <property type="project" value="InterPro"/>
</dbReference>
<keyword evidence="4 13" id="KW-0812">Transmembrane</keyword>
<comment type="catalytic activity">
    <reaction evidence="10">
        <text>Hydrolyzes the peptide bond -P2-(S-farnesyl or geranylgeranyl)C-P1'-P2'-P3'-COOH where P1' and P2' are amino acids with aliphatic sidechains and P3' is any C-terminal residue.</text>
        <dbReference type="EC" id="3.4.26.1"/>
    </reaction>
</comment>
<name>A0A7I4YYH5_HAECO</name>
<keyword evidence="5" id="KW-0378">Hydrolase</keyword>
<evidence type="ECO:0000259" key="14">
    <source>
        <dbReference type="Pfam" id="PF02517"/>
    </source>
</evidence>
<evidence type="ECO:0000256" key="8">
    <source>
        <dbReference type="ARBA" id="ARBA00023136"/>
    </source>
</evidence>
<dbReference type="WBParaSite" id="HCON_00161580-00001">
    <property type="protein sequence ID" value="HCON_00161580-00001"/>
    <property type="gene ID" value="HCON_00161580"/>
</dbReference>
<sequence>MGCGASVSLAVLFPLSYVGFLHIADHDGTDRNHPQSIQKRSIAAVVNNVLSVAITYFVLWQRNDSSPFRSMGFRPEGTLAAIVWPGILIGVLYTGQWVLLILDGQLRSMFSVNEWKVSLRQHTWIRDVIVGPVTEEITFRCCCVALLKDCVSPTMAIVAGPLPFACSHLHHIGDDRRRGYTWSQAVARRVFQLAYTYLFGAYATYLFLNSGHALAPIVTHAVCNCMGLPLFNEIGSFSKRWQRVLLWTAYASGMCGFVMLLGPLTRPELYQKW</sequence>
<evidence type="ECO:0000256" key="2">
    <source>
        <dbReference type="ARBA" id="ARBA00006897"/>
    </source>
</evidence>
<evidence type="ECO:0000256" key="12">
    <source>
        <dbReference type="ARBA" id="ARBA00049763"/>
    </source>
</evidence>
<feature type="transmembrane region" description="Helical" evidence="13">
    <location>
        <begin position="79"/>
        <end position="102"/>
    </location>
</feature>